<feature type="region of interest" description="Disordered" evidence="1">
    <location>
        <begin position="224"/>
        <end position="265"/>
    </location>
</feature>
<organism evidence="4 5">
    <name type="scientific">Crepidotus variabilis</name>
    <dbReference type="NCBI Taxonomy" id="179855"/>
    <lineage>
        <taxon>Eukaryota</taxon>
        <taxon>Fungi</taxon>
        <taxon>Dikarya</taxon>
        <taxon>Basidiomycota</taxon>
        <taxon>Agaricomycotina</taxon>
        <taxon>Agaricomycetes</taxon>
        <taxon>Agaricomycetidae</taxon>
        <taxon>Agaricales</taxon>
        <taxon>Agaricineae</taxon>
        <taxon>Crepidotaceae</taxon>
        <taxon>Crepidotus</taxon>
    </lineage>
</organism>
<feature type="transmembrane region" description="Helical" evidence="2">
    <location>
        <begin position="304"/>
        <end position="328"/>
    </location>
</feature>
<dbReference type="Proteomes" id="UP000807306">
    <property type="component" value="Unassembled WGS sequence"/>
</dbReference>
<evidence type="ECO:0000256" key="3">
    <source>
        <dbReference type="SAM" id="SignalP"/>
    </source>
</evidence>
<name>A0A9P6EEG1_9AGAR</name>
<feature type="transmembrane region" description="Helical" evidence="2">
    <location>
        <begin position="279"/>
        <end position="298"/>
    </location>
</feature>
<dbReference type="OrthoDB" id="3058731at2759"/>
<gene>
    <name evidence="4" type="ORF">CPB83DRAFT_856156</name>
</gene>
<keyword evidence="2" id="KW-0472">Membrane</keyword>
<accession>A0A9P6EEG1</accession>
<keyword evidence="5" id="KW-1185">Reference proteome</keyword>
<keyword evidence="2" id="KW-0812">Transmembrane</keyword>
<feature type="chain" id="PRO_5040374938" evidence="3">
    <location>
        <begin position="25"/>
        <end position="340"/>
    </location>
</feature>
<evidence type="ECO:0000256" key="1">
    <source>
        <dbReference type="SAM" id="MobiDB-lite"/>
    </source>
</evidence>
<evidence type="ECO:0000256" key="2">
    <source>
        <dbReference type="SAM" id="Phobius"/>
    </source>
</evidence>
<dbReference type="AlphaFoldDB" id="A0A9P6EEG1"/>
<dbReference type="EMBL" id="MU157861">
    <property type="protein sequence ID" value="KAF9527427.1"/>
    <property type="molecule type" value="Genomic_DNA"/>
</dbReference>
<protein>
    <submittedName>
        <fullName evidence="4">Uncharacterized protein</fullName>
    </submittedName>
</protein>
<reference evidence="4" key="1">
    <citation type="submission" date="2020-11" db="EMBL/GenBank/DDBJ databases">
        <authorList>
            <consortium name="DOE Joint Genome Institute"/>
            <person name="Ahrendt S."/>
            <person name="Riley R."/>
            <person name="Andreopoulos W."/>
            <person name="Labutti K."/>
            <person name="Pangilinan J."/>
            <person name="Ruiz-Duenas F.J."/>
            <person name="Barrasa J.M."/>
            <person name="Sanchez-Garcia M."/>
            <person name="Camarero S."/>
            <person name="Miyauchi S."/>
            <person name="Serrano A."/>
            <person name="Linde D."/>
            <person name="Babiker R."/>
            <person name="Drula E."/>
            <person name="Ayuso-Fernandez I."/>
            <person name="Pacheco R."/>
            <person name="Padilla G."/>
            <person name="Ferreira P."/>
            <person name="Barriuso J."/>
            <person name="Kellner H."/>
            <person name="Castanera R."/>
            <person name="Alfaro M."/>
            <person name="Ramirez L."/>
            <person name="Pisabarro A.G."/>
            <person name="Kuo A."/>
            <person name="Tritt A."/>
            <person name="Lipzen A."/>
            <person name="He G."/>
            <person name="Yan M."/>
            <person name="Ng V."/>
            <person name="Cullen D."/>
            <person name="Martin F."/>
            <person name="Rosso M.-N."/>
            <person name="Henrissat B."/>
            <person name="Hibbett D."/>
            <person name="Martinez A.T."/>
            <person name="Grigoriev I.V."/>
        </authorList>
    </citation>
    <scope>NUCLEOTIDE SEQUENCE</scope>
    <source>
        <strain evidence="4">CBS 506.95</strain>
    </source>
</reference>
<comment type="caution">
    <text evidence="4">The sequence shown here is derived from an EMBL/GenBank/DDBJ whole genome shotgun (WGS) entry which is preliminary data.</text>
</comment>
<feature type="transmembrane region" description="Helical" evidence="2">
    <location>
        <begin position="156"/>
        <end position="179"/>
    </location>
</feature>
<sequence length="340" mass="37517">MAPKATHIILPLILILIFAARSLADDTGCPPGDDIIYSPFKPWFHFFTGSDQQCWNCASCVFIRADEARKQQFAATALVMGFIPLTLKDIAWPERRLVNISHRLPFIVEVVVRALGLEPHITTADEKTGDPNRVLTERRSAHSSKVIAWGWKQEKAVVITMACMGAISLALSYGALAAVEVFSKRSALGCIYPIFIVTWYVAAILPAIIHVIFANRGPSSKSLSAASSEEEVTESTRQGQDEEDRTNSRGVPTFANKKKHSQDGESAVQGGGEYWIVQFIWAVYYIAGTLIFTSIMAVTVIELVVWFLCTILVTGASKLLGFFLCLAFEFTGERRHVVQG</sequence>
<feature type="signal peptide" evidence="3">
    <location>
        <begin position="1"/>
        <end position="24"/>
    </location>
</feature>
<keyword evidence="3" id="KW-0732">Signal</keyword>
<proteinExistence type="predicted"/>
<evidence type="ECO:0000313" key="4">
    <source>
        <dbReference type="EMBL" id="KAF9527427.1"/>
    </source>
</evidence>
<evidence type="ECO:0000313" key="5">
    <source>
        <dbReference type="Proteomes" id="UP000807306"/>
    </source>
</evidence>
<keyword evidence="2" id="KW-1133">Transmembrane helix</keyword>
<feature type="transmembrane region" description="Helical" evidence="2">
    <location>
        <begin position="191"/>
        <end position="213"/>
    </location>
</feature>